<evidence type="ECO:0000313" key="2">
    <source>
        <dbReference type="EMBL" id="KUM50688.1"/>
    </source>
</evidence>
<sequence>MVRTNQKPLFPGKTQGELMLFSKRKRVGVRAFRHSTAFMHSTYTIGRGEFVITYVIRPELDRAFMHSTNPRERDAAADVRTNVEERSAVSDSV</sequence>
<organism evidence="2">
    <name type="scientific">Picea glauca</name>
    <name type="common">White spruce</name>
    <name type="synonym">Pinus glauca</name>
    <dbReference type="NCBI Taxonomy" id="3330"/>
    <lineage>
        <taxon>Eukaryota</taxon>
        <taxon>Viridiplantae</taxon>
        <taxon>Streptophyta</taxon>
        <taxon>Embryophyta</taxon>
        <taxon>Tracheophyta</taxon>
        <taxon>Spermatophyta</taxon>
        <taxon>Pinopsida</taxon>
        <taxon>Pinidae</taxon>
        <taxon>Conifers I</taxon>
        <taxon>Pinales</taxon>
        <taxon>Pinaceae</taxon>
        <taxon>Picea</taxon>
    </lineage>
</organism>
<comment type="caution">
    <text evidence="2">The sequence shown here is derived from an EMBL/GenBank/DDBJ whole genome shotgun (WGS) entry which is preliminary data.</text>
</comment>
<dbReference type="EMBL" id="LKAM01000001">
    <property type="protein sequence ID" value="KUM50688.1"/>
    <property type="molecule type" value="Genomic_DNA"/>
</dbReference>
<evidence type="ECO:0000256" key="1">
    <source>
        <dbReference type="SAM" id="MobiDB-lite"/>
    </source>
</evidence>
<feature type="region of interest" description="Disordered" evidence="1">
    <location>
        <begin position="71"/>
        <end position="93"/>
    </location>
</feature>
<name>A0A124GP32_PICGL</name>
<reference evidence="2" key="1">
    <citation type="journal article" date="2015" name="Genome Biol. Evol.">
        <title>Organellar Genomes of White Spruce (Picea glauca): Assembly and Annotation.</title>
        <authorList>
            <person name="Jackman S.D."/>
            <person name="Warren R.L."/>
            <person name="Gibb E.A."/>
            <person name="Vandervalk B.P."/>
            <person name="Mohamadi H."/>
            <person name="Chu J."/>
            <person name="Raymond A."/>
            <person name="Pleasance S."/>
            <person name="Coope R."/>
            <person name="Wildung M.R."/>
            <person name="Ritland C.E."/>
            <person name="Bousquet J."/>
            <person name="Jones S.J."/>
            <person name="Bohlmann J."/>
            <person name="Birol I."/>
        </authorList>
    </citation>
    <scope>NUCLEOTIDE SEQUENCE [LARGE SCALE GENOMIC DNA]</scope>
    <source>
        <tissue evidence="2">Flushing bud</tissue>
    </source>
</reference>
<dbReference type="AlphaFoldDB" id="A0A124GP32"/>
<keyword evidence="2" id="KW-0496">Mitochondrion</keyword>
<proteinExistence type="predicted"/>
<protein>
    <submittedName>
        <fullName evidence="2">Uncharacterized protein</fullName>
    </submittedName>
</protein>
<gene>
    <name evidence="2" type="ORF">ABT39_MTgene532</name>
</gene>
<accession>A0A124GP32</accession>
<geneLocation type="mitochondrion" evidence="2"/>